<comment type="function">
    <text evidence="8">Catalyzes the reaction which results in unsaturation at C-7 in the B ring of sterols.</text>
</comment>
<evidence type="ECO:0000256" key="3">
    <source>
        <dbReference type="ARBA" id="ARBA00022692"/>
    </source>
</evidence>
<reference evidence="9 10" key="1">
    <citation type="journal article" date="2011" name="Proc. Natl. Acad. Sci. U.S.A.">
        <title>Evolutionary erosion of yeast sex chromosomes by mating-type switching accidents.</title>
        <authorList>
            <person name="Gordon J.L."/>
            <person name="Armisen D."/>
            <person name="Proux-Wera E."/>
            <person name="Oheigeartaigh S.S."/>
            <person name="Byrne K.P."/>
            <person name="Wolfe K.H."/>
        </authorList>
    </citation>
    <scope>NUCLEOTIDE SEQUENCE [LARGE SCALE GENOMIC DNA]</scope>
    <source>
        <strain evidence="10">ATCC 10662 / CBS 1146 / NBRC 0425 / NCYC 2629 / NRRL Y-866</strain>
    </source>
</reference>
<evidence type="ECO:0000256" key="7">
    <source>
        <dbReference type="ARBA" id="ARBA00029435"/>
    </source>
</evidence>
<gene>
    <name evidence="9" type="primary">TDEL0A07140</name>
    <name evidence="9" type="ORF">TDEL_0A07140</name>
</gene>
<evidence type="ECO:0000256" key="1">
    <source>
        <dbReference type="ARBA" id="ARBA00004586"/>
    </source>
</evidence>
<evidence type="ECO:0000256" key="4">
    <source>
        <dbReference type="ARBA" id="ARBA00022824"/>
    </source>
</evidence>
<keyword evidence="4" id="KW-0256">Endoplasmic reticulum</keyword>
<dbReference type="EMBL" id="HE616742">
    <property type="protein sequence ID" value="CCE90046.1"/>
    <property type="molecule type" value="Genomic_DNA"/>
</dbReference>
<comment type="similarity">
    <text evidence="2 8">Belongs to the ERG2 family.</text>
</comment>
<dbReference type="UniPathway" id="UPA00768"/>
<dbReference type="GO" id="GO:0006696">
    <property type="term" value="P:ergosterol biosynthetic process"/>
    <property type="evidence" value="ECO:0007669"/>
    <property type="project" value="EnsemblFungi"/>
</dbReference>
<dbReference type="AlphaFoldDB" id="G8ZN52"/>
<dbReference type="RefSeq" id="XP_003679257.1">
    <property type="nucleotide sequence ID" value="XM_003679209.1"/>
</dbReference>
<dbReference type="STRING" id="1076872.G8ZN52"/>
<evidence type="ECO:0000256" key="8">
    <source>
        <dbReference type="RuleBase" id="RU368083"/>
    </source>
</evidence>
<dbReference type="OrthoDB" id="347124at2759"/>
<dbReference type="GO" id="GO:0000247">
    <property type="term" value="F:C-8 sterol isomerase activity"/>
    <property type="evidence" value="ECO:0007669"/>
    <property type="project" value="EnsemblFungi"/>
</dbReference>
<keyword evidence="3" id="KW-0812">Transmembrane</keyword>
<comment type="subcellular location">
    <subcellularLocation>
        <location evidence="1">Endoplasmic reticulum membrane</location>
    </subcellularLocation>
</comment>
<dbReference type="KEGG" id="tdl:TDEL_0A07140"/>
<proteinExistence type="inferred from homology"/>
<dbReference type="EC" id="5.-.-.-" evidence="8"/>
<dbReference type="GeneID" id="11502713"/>
<evidence type="ECO:0000256" key="5">
    <source>
        <dbReference type="ARBA" id="ARBA00022989"/>
    </source>
</evidence>
<dbReference type="PANTHER" id="PTHR10868">
    <property type="entry name" value="SIGMA 1-TYPE OPIOID RECEPTOR-RELATED"/>
    <property type="match status" value="1"/>
</dbReference>
<keyword evidence="6" id="KW-0472">Membrane</keyword>
<dbReference type="GO" id="GO:0005789">
    <property type="term" value="C:endoplasmic reticulum membrane"/>
    <property type="evidence" value="ECO:0007669"/>
    <property type="project" value="UniProtKB-SubCell"/>
</dbReference>
<keyword evidence="5" id="KW-1133">Transmembrane helix</keyword>
<accession>G8ZN52</accession>
<evidence type="ECO:0000256" key="6">
    <source>
        <dbReference type="ARBA" id="ARBA00023136"/>
    </source>
</evidence>
<comment type="pathway">
    <text evidence="7 8">Steroid metabolism; ergosterol biosynthesis.</text>
</comment>
<evidence type="ECO:0000313" key="9">
    <source>
        <dbReference type="EMBL" id="CCE90046.1"/>
    </source>
</evidence>
<organism evidence="9 10">
    <name type="scientific">Torulaspora delbrueckii</name>
    <name type="common">Yeast</name>
    <name type="synonym">Candida colliculosa</name>
    <dbReference type="NCBI Taxonomy" id="4950"/>
    <lineage>
        <taxon>Eukaryota</taxon>
        <taxon>Fungi</taxon>
        <taxon>Dikarya</taxon>
        <taxon>Ascomycota</taxon>
        <taxon>Saccharomycotina</taxon>
        <taxon>Saccharomycetes</taxon>
        <taxon>Saccharomycetales</taxon>
        <taxon>Saccharomycetaceae</taxon>
        <taxon>Torulaspora</taxon>
    </lineage>
</organism>
<keyword evidence="10" id="KW-1185">Reference proteome</keyword>
<dbReference type="InParanoid" id="G8ZN52"/>
<evidence type="ECO:0000256" key="2">
    <source>
        <dbReference type="ARBA" id="ARBA00007141"/>
    </source>
</evidence>
<dbReference type="Proteomes" id="UP000005627">
    <property type="component" value="Chromosome 1"/>
</dbReference>
<dbReference type="PANTHER" id="PTHR10868:SF1">
    <property type="entry name" value="SIGMA NON-OPIOID INTRACELLULAR RECEPTOR 1"/>
    <property type="match status" value="1"/>
</dbReference>
<dbReference type="FunCoup" id="G8ZN52">
    <property type="interactions" value="167"/>
</dbReference>
<name>G8ZN52_TORDE</name>
<dbReference type="InterPro" id="IPR006716">
    <property type="entry name" value="ERG2_sigma1_rcpt-like"/>
</dbReference>
<dbReference type="eggNOG" id="KOG4143">
    <property type="taxonomic scope" value="Eukaryota"/>
</dbReference>
<protein>
    <recommendedName>
        <fullName evidence="8">C-8 sterol isomerase</fullName>
        <ecNumber evidence="8">5.-.-.-</ecNumber>
    </recommendedName>
    <alternativeName>
        <fullName evidence="8">Delta-8--delta-7 sterol isomerase</fullName>
    </alternativeName>
</protein>
<evidence type="ECO:0000313" key="10">
    <source>
        <dbReference type="Proteomes" id="UP000005627"/>
    </source>
</evidence>
<dbReference type="Pfam" id="PF04622">
    <property type="entry name" value="ERG2_Sigma1R"/>
    <property type="match status" value="1"/>
</dbReference>
<dbReference type="HOGENOM" id="CLU_085469_0_0_1"/>
<sequence>MKIFSVTLLLGVAAYFMNTLYTTWLPRNYIFDPIEVNQLCNDVLSKHNSTSENFSTEALLRDVRDALATRYGDEYINHYLDEEWIFNNAGGAMGQMIILHASISEYLILFGTAVGTEGHTGVHFADDYFTILHGQQNAALPWALEKEVYLPGMTHHLQKGHVKQYSMPGGSFSLELAQGWIPCMLPFGFLDTFSSTLDFYTLGKTVYLTARDMGKNLIKNGKF</sequence>